<proteinExistence type="predicted"/>
<feature type="signal peptide" evidence="2">
    <location>
        <begin position="1"/>
        <end position="16"/>
    </location>
</feature>
<dbReference type="EMBL" id="JACHVB010000012">
    <property type="protein sequence ID" value="MBC2592911.1"/>
    <property type="molecule type" value="Genomic_DNA"/>
</dbReference>
<dbReference type="AlphaFoldDB" id="A0A842HBW8"/>
<keyword evidence="1" id="KW-0472">Membrane</keyword>
<keyword evidence="1" id="KW-0812">Transmembrane</keyword>
<dbReference type="Proteomes" id="UP000546464">
    <property type="component" value="Unassembled WGS sequence"/>
</dbReference>
<keyword evidence="1" id="KW-1133">Transmembrane helix</keyword>
<evidence type="ECO:0000313" key="4">
    <source>
        <dbReference type="Proteomes" id="UP000546464"/>
    </source>
</evidence>
<evidence type="ECO:0000256" key="2">
    <source>
        <dbReference type="SAM" id="SignalP"/>
    </source>
</evidence>
<gene>
    <name evidence="3" type="ORF">H5P28_01430</name>
</gene>
<organism evidence="3 4">
    <name type="scientific">Ruficoccus amylovorans</name>
    <dbReference type="NCBI Taxonomy" id="1804625"/>
    <lineage>
        <taxon>Bacteria</taxon>
        <taxon>Pseudomonadati</taxon>
        <taxon>Verrucomicrobiota</taxon>
        <taxon>Opitutia</taxon>
        <taxon>Puniceicoccales</taxon>
        <taxon>Cerasicoccaceae</taxon>
        <taxon>Ruficoccus</taxon>
    </lineage>
</organism>
<comment type="caution">
    <text evidence="3">The sequence shown here is derived from an EMBL/GenBank/DDBJ whole genome shotgun (WGS) entry which is preliminary data.</text>
</comment>
<feature type="transmembrane region" description="Helical" evidence="1">
    <location>
        <begin position="211"/>
        <end position="228"/>
    </location>
</feature>
<protein>
    <recommendedName>
        <fullName evidence="5">PEP-CTERM sorting domain-containing protein</fullName>
    </recommendedName>
</protein>
<evidence type="ECO:0000313" key="3">
    <source>
        <dbReference type="EMBL" id="MBC2592911.1"/>
    </source>
</evidence>
<dbReference type="Gene3D" id="2.60.120.260">
    <property type="entry name" value="Galactose-binding domain-like"/>
    <property type="match status" value="1"/>
</dbReference>
<accession>A0A842HBW8</accession>
<keyword evidence="2" id="KW-0732">Signal</keyword>
<name>A0A842HBW8_9BACT</name>
<evidence type="ECO:0008006" key="5">
    <source>
        <dbReference type="Google" id="ProtNLM"/>
    </source>
</evidence>
<keyword evidence="4" id="KW-1185">Reference proteome</keyword>
<reference evidence="3 4" key="1">
    <citation type="submission" date="2020-07" db="EMBL/GenBank/DDBJ databases">
        <authorList>
            <person name="Feng X."/>
        </authorList>
    </citation>
    <scope>NUCLEOTIDE SEQUENCE [LARGE SCALE GENOMIC DNA]</scope>
    <source>
        <strain evidence="3 4">JCM31066</strain>
    </source>
</reference>
<sequence length="234" mass="24799">MNKLLTCSLFVAVATAGNLFSQVTIDNFNEYSTTGELQAVWNSFGGAASAGAAVLAPGEGVGGSNAALYYLDWSAGNNANMRMATVPSAVQDLSAATSVEVTLYLVTRDGYDAPASDTQLRLAIQGGTSSSIWQTTSAYAVDLNSASYTTISFNLNTTEMERVDGSGSLSDTLAAITSIRLRFENDQQSNVRQDVYVDSISAVMVPEPGEYAGMAGLGTVLLVAFLRWRGRRQR</sequence>
<evidence type="ECO:0000256" key="1">
    <source>
        <dbReference type="SAM" id="Phobius"/>
    </source>
</evidence>
<feature type="chain" id="PRO_5032770616" description="PEP-CTERM sorting domain-containing protein" evidence="2">
    <location>
        <begin position="17"/>
        <end position="234"/>
    </location>
</feature>
<dbReference type="RefSeq" id="WP_185673922.1">
    <property type="nucleotide sequence ID" value="NZ_JACHVB010000012.1"/>
</dbReference>